<dbReference type="Pfam" id="PF02861">
    <property type="entry name" value="Clp_N"/>
    <property type="match status" value="1"/>
</dbReference>
<evidence type="ECO:0000256" key="7">
    <source>
        <dbReference type="RuleBase" id="RU004432"/>
    </source>
</evidence>
<dbReference type="InterPro" id="IPR004176">
    <property type="entry name" value="Clp_R_N"/>
</dbReference>
<keyword evidence="11" id="KW-1185">Reference proteome</keyword>
<evidence type="ECO:0000256" key="3">
    <source>
        <dbReference type="ARBA" id="ARBA00022741"/>
    </source>
</evidence>
<dbReference type="CDD" id="cd19499">
    <property type="entry name" value="RecA-like_ClpB_Hsp104-like"/>
    <property type="match status" value="1"/>
</dbReference>
<dbReference type="SMART" id="SM00382">
    <property type="entry name" value="AAA"/>
    <property type="match status" value="2"/>
</dbReference>
<dbReference type="SUPFAM" id="SSF52540">
    <property type="entry name" value="P-loop containing nucleoside triphosphate hydrolases"/>
    <property type="match status" value="2"/>
</dbReference>
<comment type="similarity">
    <text evidence="1 7">Belongs to the ClpA/ClpB family.</text>
</comment>
<dbReference type="PANTHER" id="PTHR11638">
    <property type="entry name" value="ATP-DEPENDENT CLP PROTEASE"/>
    <property type="match status" value="1"/>
</dbReference>
<evidence type="ECO:0000256" key="1">
    <source>
        <dbReference type="ARBA" id="ARBA00008675"/>
    </source>
</evidence>
<dbReference type="Pfam" id="PF07724">
    <property type="entry name" value="AAA_2"/>
    <property type="match status" value="1"/>
</dbReference>
<dbReference type="PROSITE" id="PS51903">
    <property type="entry name" value="CLP_R"/>
    <property type="match status" value="1"/>
</dbReference>
<dbReference type="AlphaFoldDB" id="A0A9Q5NC62"/>
<dbReference type="InterPro" id="IPR019489">
    <property type="entry name" value="Clp_ATPase_C"/>
</dbReference>
<dbReference type="InterPro" id="IPR050130">
    <property type="entry name" value="ClpA_ClpB"/>
</dbReference>
<dbReference type="InterPro" id="IPR036628">
    <property type="entry name" value="Clp_N_dom_sf"/>
</dbReference>
<dbReference type="InterPro" id="IPR027417">
    <property type="entry name" value="P-loop_NTPase"/>
</dbReference>
<dbReference type="GO" id="GO:0051082">
    <property type="term" value="F:unfolded protein binding"/>
    <property type="evidence" value="ECO:0007669"/>
    <property type="project" value="TreeGrafter"/>
</dbReference>
<dbReference type="InterPro" id="IPR001270">
    <property type="entry name" value="ClpA/B"/>
</dbReference>
<dbReference type="SUPFAM" id="SSF81923">
    <property type="entry name" value="Double Clp-N motif"/>
    <property type="match status" value="1"/>
</dbReference>
<dbReference type="GO" id="GO:0005829">
    <property type="term" value="C:cytosol"/>
    <property type="evidence" value="ECO:0007669"/>
    <property type="project" value="TreeGrafter"/>
</dbReference>
<dbReference type="Gene3D" id="3.40.50.300">
    <property type="entry name" value="P-loop containing nucleotide triphosphate hydrolases"/>
    <property type="match status" value="3"/>
</dbReference>
<evidence type="ECO:0000259" key="9">
    <source>
        <dbReference type="PROSITE" id="PS51903"/>
    </source>
</evidence>
<dbReference type="InterPro" id="IPR041546">
    <property type="entry name" value="ClpA/ClpB_AAA_lid"/>
</dbReference>
<name>A0A9Q5NC62_SANBA</name>
<keyword evidence="3 7" id="KW-0547">Nucleotide-binding</keyword>
<evidence type="ECO:0000256" key="5">
    <source>
        <dbReference type="ARBA" id="ARBA00023186"/>
    </source>
</evidence>
<evidence type="ECO:0000256" key="8">
    <source>
        <dbReference type="SAM" id="Coils"/>
    </source>
</evidence>
<dbReference type="Pfam" id="PF00004">
    <property type="entry name" value="AAA"/>
    <property type="match status" value="1"/>
</dbReference>
<feature type="domain" description="Clp R" evidence="9">
    <location>
        <begin position="1"/>
        <end position="157"/>
    </location>
</feature>
<feature type="coiled-coil region" evidence="8">
    <location>
        <begin position="419"/>
        <end position="513"/>
    </location>
</feature>
<evidence type="ECO:0000313" key="11">
    <source>
        <dbReference type="Proteomes" id="UP000757232"/>
    </source>
</evidence>
<dbReference type="Pfam" id="PF10431">
    <property type="entry name" value="ClpB_D2-small"/>
    <property type="match status" value="1"/>
</dbReference>
<dbReference type="InterPro" id="IPR003959">
    <property type="entry name" value="ATPase_AAA_core"/>
</dbReference>
<comment type="caution">
    <text evidence="10">The sequence shown here is derived from an EMBL/GenBank/DDBJ whole genome shotgun (WGS) entry which is preliminary data.</text>
</comment>
<dbReference type="PROSITE" id="PS00871">
    <property type="entry name" value="CLPAB_2"/>
    <property type="match status" value="1"/>
</dbReference>
<dbReference type="GO" id="GO:0070370">
    <property type="term" value="P:cellular heat acclimation"/>
    <property type="evidence" value="ECO:0007669"/>
    <property type="project" value="TreeGrafter"/>
</dbReference>
<dbReference type="EMBL" id="LNZH02000052">
    <property type="protein sequence ID" value="OCB91891.1"/>
    <property type="molecule type" value="Genomic_DNA"/>
</dbReference>
<proteinExistence type="inferred from homology"/>
<dbReference type="GO" id="GO:0042026">
    <property type="term" value="P:protein refolding"/>
    <property type="evidence" value="ECO:0007669"/>
    <property type="project" value="TreeGrafter"/>
</dbReference>
<dbReference type="GO" id="GO:0005524">
    <property type="term" value="F:ATP binding"/>
    <property type="evidence" value="ECO:0007669"/>
    <property type="project" value="UniProtKB-KW"/>
</dbReference>
<evidence type="ECO:0000256" key="6">
    <source>
        <dbReference type="PROSITE-ProRule" id="PRU01251"/>
    </source>
</evidence>
<dbReference type="GO" id="GO:0043335">
    <property type="term" value="P:protein unfolding"/>
    <property type="evidence" value="ECO:0007669"/>
    <property type="project" value="TreeGrafter"/>
</dbReference>
<evidence type="ECO:0000256" key="2">
    <source>
        <dbReference type="ARBA" id="ARBA00022737"/>
    </source>
</evidence>
<dbReference type="SMART" id="SM01086">
    <property type="entry name" value="ClpB_D2-small"/>
    <property type="match status" value="1"/>
</dbReference>
<dbReference type="Gene3D" id="1.10.1780.10">
    <property type="entry name" value="Clp, N-terminal domain"/>
    <property type="match status" value="1"/>
</dbReference>
<dbReference type="FunFam" id="3.40.50.300:FF:000025">
    <property type="entry name" value="ATP-dependent Clp protease subunit"/>
    <property type="match status" value="1"/>
</dbReference>
<accession>A0A9Q5NC62</accession>
<dbReference type="Pfam" id="PF17871">
    <property type="entry name" value="AAA_lid_9"/>
    <property type="match status" value="1"/>
</dbReference>
<dbReference type="FunFam" id="3.40.50.300:FF:000010">
    <property type="entry name" value="Chaperone clpB 1, putative"/>
    <property type="match status" value="1"/>
</dbReference>
<keyword evidence="2 6" id="KW-0677">Repeat</keyword>
<reference evidence="10" key="1">
    <citation type="submission" date="2016-06" db="EMBL/GenBank/DDBJ databases">
        <title>Draft Genome sequence of the fungus Inonotus baumii.</title>
        <authorList>
            <person name="Zhu H."/>
            <person name="Lin W."/>
        </authorList>
    </citation>
    <scope>NUCLEOTIDE SEQUENCE</scope>
    <source>
        <strain evidence="10">821</strain>
    </source>
</reference>
<evidence type="ECO:0000256" key="4">
    <source>
        <dbReference type="ARBA" id="ARBA00022840"/>
    </source>
</evidence>
<evidence type="ECO:0000313" key="10">
    <source>
        <dbReference type="EMBL" id="OCB91891.1"/>
    </source>
</evidence>
<organism evidence="10 11">
    <name type="scientific">Sanghuangporus baumii</name>
    <name type="common">Phellinus baumii</name>
    <dbReference type="NCBI Taxonomy" id="108892"/>
    <lineage>
        <taxon>Eukaryota</taxon>
        <taxon>Fungi</taxon>
        <taxon>Dikarya</taxon>
        <taxon>Basidiomycota</taxon>
        <taxon>Agaricomycotina</taxon>
        <taxon>Agaricomycetes</taxon>
        <taxon>Hymenochaetales</taxon>
        <taxon>Hymenochaetaceae</taxon>
        <taxon>Sanghuangporus</taxon>
    </lineage>
</organism>
<dbReference type="PANTHER" id="PTHR11638:SF18">
    <property type="entry name" value="HEAT SHOCK PROTEIN 104"/>
    <property type="match status" value="1"/>
</dbReference>
<dbReference type="CDD" id="cd00009">
    <property type="entry name" value="AAA"/>
    <property type="match status" value="1"/>
</dbReference>
<sequence>MSNFDFTDKAQQSLAAAIQLTKDYANAQVYPAHLAFVILNEGAGEENSKHSLFASVIQKAGGEPRSSVQQLVNRALQKQIVRLPTQDPPPDDASLSSALLKVLREAQSIQKNMHDSYIAQDHLLLALIKDSSIQTVLKECSLNENTVKTAIQQIRGDRRVDSRQAEQGFDALQKYAVDLTALAEEGKIDPVIGRDNEIRRVIRILCRRTKNNPVLIGEPGVGKTAIAEGLAQRIVKRDVPASLFCRLYSLDMGALMAGAKYKGEYEERVKAVLNEVEKAAEEGTGVILFIDELHLIMAGSGNESAGMDAANLFKPLLARGKLRCIGATTLTEYRKYIEKDAALERRFAQVLVNEPSVPETISILRGIREKYEVHHGVRIHDGALISAAQLAHRYLTSRRLPDAAIDLVDEACASVRVTRETAPEEIDKLERRKLELEVEIHALEREKDEASRERLAVARKAIADVEEKLAPLKAQYENEKKRGDEINDLRRRIDELKAKADEAERRYDLATASDLRYYALPDLTQRLQQLEAKKAGEDVRAGGGTDTVTSDQIAEIVARWTNIPVTRLMSAEKEKLLKMEKTLSEEVVGQPEAVKAVANAIRLSRSGLANAQRPIASFLFAGPSGTGKTLLSKTLASVLFDSKDAMIRIDASEYSEKHSISRLIGAPPGYVGHDAGGQLTEYIRRKPYSIVLIDEIEKASREFVTLFLQVLDDGRLTDGQGRVVDFRNTVIIMTSNLGAAYLQDMGDGPVKPETRALVMNAIQGHFPPEFINRIDEIVIFRSLSRRNITKIVDIRLKEVQERLIERKMVLRVSPEVKEYLASVGYSPIYGARPLNRAIQQELLNPLSIFILENAVRDGEVIDVQFDGPHNRLVIVPNHERSGQSMAVDWADDDIEIEEMD</sequence>
<dbReference type="Gene3D" id="1.10.8.60">
    <property type="match status" value="1"/>
</dbReference>
<keyword evidence="8" id="KW-0175">Coiled coil</keyword>
<keyword evidence="4 7" id="KW-0067">ATP-binding</keyword>
<dbReference type="PROSITE" id="PS00870">
    <property type="entry name" value="CLPAB_1"/>
    <property type="match status" value="1"/>
</dbReference>
<dbReference type="OrthoDB" id="47330at2759"/>
<dbReference type="PRINTS" id="PR00300">
    <property type="entry name" value="CLPPROTEASEA"/>
</dbReference>
<gene>
    <name evidence="10" type="ORF">A7U60_g826</name>
</gene>
<protein>
    <recommendedName>
        <fullName evidence="9">Clp R domain-containing protein</fullName>
    </recommendedName>
</protein>
<dbReference type="InterPro" id="IPR003593">
    <property type="entry name" value="AAA+_ATPase"/>
</dbReference>
<dbReference type="Proteomes" id="UP000757232">
    <property type="component" value="Unassembled WGS sequence"/>
</dbReference>
<dbReference type="GO" id="GO:0051087">
    <property type="term" value="F:protein-folding chaperone binding"/>
    <property type="evidence" value="ECO:0007669"/>
    <property type="project" value="TreeGrafter"/>
</dbReference>
<dbReference type="FunFam" id="3.40.50.300:FF:000120">
    <property type="entry name" value="ATP-dependent chaperone ClpB"/>
    <property type="match status" value="1"/>
</dbReference>
<dbReference type="InterPro" id="IPR018368">
    <property type="entry name" value="ClpA/B_CS1"/>
</dbReference>
<dbReference type="InterPro" id="IPR028299">
    <property type="entry name" value="ClpA/B_CS2"/>
</dbReference>
<keyword evidence="5 7" id="KW-0143">Chaperone</keyword>
<dbReference type="GO" id="GO:0016887">
    <property type="term" value="F:ATP hydrolysis activity"/>
    <property type="evidence" value="ECO:0007669"/>
    <property type="project" value="InterPro"/>
</dbReference>